<organism evidence="1 2">
    <name type="scientific">Senna tora</name>
    <dbReference type="NCBI Taxonomy" id="362788"/>
    <lineage>
        <taxon>Eukaryota</taxon>
        <taxon>Viridiplantae</taxon>
        <taxon>Streptophyta</taxon>
        <taxon>Embryophyta</taxon>
        <taxon>Tracheophyta</taxon>
        <taxon>Spermatophyta</taxon>
        <taxon>Magnoliopsida</taxon>
        <taxon>eudicotyledons</taxon>
        <taxon>Gunneridae</taxon>
        <taxon>Pentapetalae</taxon>
        <taxon>rosids</taxon>
        <taxon>fabids</taxon>
        <taxon>Fabales</taxon>
        <taxon>Fabaceae</taxon>
        <taxon>Caesalpinioideae</taxon>
        <taxon>Cassia clade</taxon>
        <taxon>Senna</taxon>
    </lineage>
</organism>
<evidence type="ECO:0000313" key="1">
    <source>
        <dbReference type="EMBL" id="KAF7833465.1"/>
    </source>
</evidence>
<dbReference type="EMBL" id="JAAIUW010000005">
    <property type="protein sequence ID" value="KAF7833465.1"/>
    <property type="molecule type" value="Genomic_DNA"/>
</dbReference>
<reference evidence="1" key="1">
    <citation type="submission" date="2020-09" db="EMBL/GenBank/DDBJ databases">
        <title>Genome-Enabled Discovery of Anthraquinone Biosynthesis in Senna tora.</title>
        <authorList>
            <person name="Kang S.-H."/>
            <person name="Pandey R.P."/>
            <person name="Lee C.-M."/>
            <person name="Sim J.-S."/>
            <person name="Jeong J.-T."/>
            <person name="Choi B.-S."/>
            <person name="Jung M."/>
            <person name="Ginzburg D."/>
            <person name="Zhao K."/>
            <person name="Won S.Y."/>
            <person name="Oh T.-J."/>
            <person name="Yu Y."/>
            <person name="Kim N.-H."/>
            <person name="Lee O.R."/>
            <person name="Lee T.-H."/>
            <person name="Bashyal P."/>
            <person name="Kim T.-S."/>
            <person name="Lee W.-H."/>
            <person name="Kawkins C."/>
            <person name="Kim C.-K."/>
            <person name="Kim J.S."/>
            <person name="Ahn B.O."/>
            <person name="Rhee S.Y."/>
            <person name="Sohng J.K."/>
        </authorList>
    </citation>
    <scope>NUCLEOTIDE SEQUENCE</scope>
    <source>
        <tissue evidence="1">Leaf</tissue>
    </source>
</reference>
<name>A0A834WVG6_9FABA</name>
<proteinExistence type="predicted"/>
<dbReference type="AlphaFoldDB" id="A0A834WVG6"/>
<accession>A0A834WVG6</accession>
<comment type="caution">
    <text evidence="1">The sequence shown here is derived from an EMBL/GenBank/DDBJ whole genome shotgun (WGS) entry which is preliminary data.</text>
</comment>
<gene>
    <name evidence="1" type="ORF">G2W53_015798</name>
</gene>
<protein>
    <submittedName>
        <fullName evidence="1">Uncharacterized protein</fullName>
    </submittedName>
</protein>
<evidence type="ECO:0000313" key="2">
    <source>
        <dbReference type="Proteomes" id="UP000634136"/>
    </source>
</evidence>
<dbReference type="Proteomes" id="UP000634136">
    <property type="component" value="Unassembled WGS sequence"/>
</dbReference>
<sequence>MARDLSHSLDEVINIAMLTGKCDYYGIKIFL</sequence>
<keyword evidence="2" id="KW-1185">Reference proteome</keyword>